<proteinExistence type="predicted"/>
<comment type="caution">
    <text evidence="1">The sequence shown here is derived from an EMBL/GenBank/DDBJ whole genome shotgun (WGS) entry which is preliminary data.</text>
</comment>
<name>X1J3I7_9ZZZZ</name>
<gene>
    <name evidence="1" type="ORF">S03H2_44360</name>
</gene>
<protein>
    <submittedName>
        <fullName evidence="1">Uncharacterized protein</fullName>
    </submittedName>
</protein>
<accession>X1J3I7</accession>
<evidence type="ECO:0000313" key="1">
    <source>
        <dbReference type="EMBL" id="GAH76045.1"/>
    </source>
</evidence>
<feature type="non-terminal residue" evidence="1">
    <location>
        <position position="121"/>
    </location>
</feature>
<reference evidence="1" key="1">
    <citation type="journal article" date="2014" name="Front. Microbiol.">
        <title>High frequency of phylogenetically diverse reductive dehalogenase-homologous genes in deep subseafloor sedimentary metagenomes.</title>
        <authorList>
            <person name="Kawai M."/>
            <person name="Futagami T."/>
            <person name="Toyoda A."/>
            <person name="Takaki Y."/>
            <person name="Nishi S."/>
            <person name="Hori S."/>
            <person name="Arai W."/>
            <person name="Tsubouchi T."/>
            <person name="Morono Y."/>
            <person name="Uchiyama I."/>
            <person name="Ito T."/>
            <person name="Fujiyama A."/>
            <person name="Inagaki F."/>
            <person name="Takami H."/>
        </authorList>
    </citation>
    <scope>NUCLEOTIDE SEQUENCE</scope>
    <source>
        <strain evidence="1">Expedition CK06-06</strain>
    </source>
</reference>
<dbReference type="AlphaFoldDB" id="X1J3I7"/>
<dbReference type="EMBL" id="BARU01027730">
    <property type="protein sequence ID" value="GAH76045.1"/>
    <property type="molecule type" value="Genomic_DNA"/>
</dbReference>
<sequence>MPRQRFPKGQQTLDPEAEALMEFKEEFGIKSPSGNILFNEEVVCPFCAFLGRVIEFRTKKSERSKSYSRRMFRCPDCGQGMRRDTLLKDMTPSEWARWLYFNVIMYHGYDRISFPKLLERL</sequence>
<organism evidence="1">
    <name type="scientific">marine sediment metagenome</name>
    <dbReference type="NCBI Taxonomy" id="412755"/>
    <lineage>
        <taxon>unclassified sequences</taxon>
        <taxon>metagenomes</taxon>
        <taxon>ecological metagenomes</taxon>
    </lineage>
</organism>